<keyword evidence="2" id="KW-1185">Reference proteome</keyword>
<proteinExistence type="predicted"/>
<dbReference type="Proteomes" id="UP000276215">
    <property type="component" value="Unassembled WGS sequence"/>
</dbReference>
<organism evidence="1 2">
    <name type="scientific">Choiromyces venosus 120613-1</name>
    <dbReference type="NCBI Taxonomy" id="1336337"/>
    <lineage>
        <taxon>Eukaryota</taxon>
        <taxon>Fungi</taxon>
        <taxon>Dikarya</taxon>
        <taxon>Ascomycota</taxon>
        <taxon>Pezizomycotina</taxon>
        <taxon>Pezizomycetes</taxon>
        <taxon>Pezizales</taxon>
        <taxon>Tuberaceae</taxon>
        <taxon>Choiromyces</taxon>
    </lineage>
</organism>
<evidence type="ECO:0000313" key="2">
    <source>
        <dbReference type="Proteomes" id="UP000276215"/>
    </source>
</evidence>
<dbReference type="AlphaFoldDB" id="A0A3N4J7I8"/>
<reference evidence="1 2" key="1">
    <citation type="journal article" date="2018" name="Nat. Ecol. Evol.">
        <title>Pezizomycetes genomes reveal the molecular basis of ectomycorrhizal truffle lifestyle.</title>
        <authorList>
            <person name="Murat C."/>
            <person name="Payen T."/>
            <person name="Noel B."/>
            <person name="Kuo A."/>
            <person name="Morin E."/>
            <person name="Chen J."/>
            <person name="Kohler A."/>
            <person name="Krizsan K."/>
            <person name="Balestrini R."/>
            <person name="Da Silva C."/>
            <person name="Montanini B."/>
            <person name="Hainaut M."/>
            <person name="Levati E."/>
            <person name="Barry K.W."/>
            <person name="Belfiori B."/>
            <person name="Cichocki N."/>
            <person name="Clum A."/>
            <person name="Dockter R.B."/>
            <person name="Fauchery L."/>
            <person name="Guy J."/>
            <person name="Iotti M."/>
            <person name="Le Tacon F."/>
            <person name="Lindquist E.A."/>
            <person name="Lipzen A."/>
            <person name="Malagnac F."/>
            <person name="Mello A."/>
            <person name="Molinier V."/>
            <person name="Miyauchi S."/>
            <person name="Poulain J."/>
            <person name="Riccioni C."/>
            <person name="Rubini A."/>
            <person name="Sitrit Y."/>
            <person name="Splivallo R."/>
            <person name="Traeger S."/>
            <person name="Wang M."/>
            <person name="Zifcakova L."/>
            <person name="Wipf D."/>
            <person name="Zambonelli A."/>
            <person name="Paolocci F."/>
            <person name="Nowrousian M."/>
            <person name="Ottonello S."/>
            <person name="Baldrian P."/>
            <person name="Spatafora J.W."/>
            <person name="Henrissat B."/>
            <person name="Nagy L.G."/>
            <person name="Aury J.M."/>
            <person name="Wincker P."/>
            <person name="Grigoriev I.V."/>
            <person name="Bonfante P."/>
            <person name="Martin F.M."/>
        </authorList>
    </citation>
    <scope>NUCLEOTIDE SEQUENCE [LARGE SCALE GENOMIC DNA]</scope>
    <source>
        <strain evidence="1 2">120613-1</strain>
    </source>
</reference>
<name>A0A3N4J7I8_9PEZI</name>
<dbReference type="EMBL" id="ML120440">
    <property type="protein sequence ID" value="RPA94252.1"/>
    <property type="molecule type" value="Genomic_DNA"/>
</dbReference>
<evidence type="ECO:0000313" key="1">
    <source>
        <dbReference type="EMBL" id="RPA94252.1"/>
    </source>
</evidence>
<protein>
    <submittedName>
        <fullName evidence="1">Uncharacterized protein</fullName>
    </submittedName>
</protein>
<gene>
    <name evidence="1" type="ORF">L873DRAFT_1814746</name>
</gene>
<sequence length="59" mass="6510">MILAVAYLTKTSSPSVPPTITSPFSTYPHSLGQRFRNRQEGLVEGLFNCIRGSVGRELE</sequence>
<accession>A0A3N4J7I8</accession>